<evidence type="ECO:0000256" key="5">
    <source>
        <dbReference type="SAM" id="SignalP"/>
    </source>
</evidence>
<gene>
    <name evidence="7" type="ORF">M124_2922</name>
</gene>
<dbReference type="Gene3D" id="2.60.40.2580">
    <property type="match status" value="1"/>
</dbReference>
<feature type="domain" description="Major fimbrial subunit protein N-terminal" evidence="6">
    <location>
        <begin position="35"/>
        <end position="161"/>
    </location>
</feature>
<feature type="signal peptide" evidence="5">
    <location>
        <begin position="1"/>
        <end position="22"/>
    </location>
</feature>
<comment type="caution">
    <text evidence="7">The sequence shown here is derived from an EMBL/GenBank/DDBJ whole genome shotgun (WGS) entry which is preliminary data.</text>
</comment>
<feature type="chain" id="PRO_5001479895" evidence="5">
    <location>
        <begin position="23"/>
        <end position="401"/>
    </location>
</feature>
<reference evidence="7 8" key="1">
    <citation type="submission" date="2014-02" db="EMBL/GenBank/DDBJ databases">
        <authorList>
            <person name="Sears C."/>
            <person name="Carroll K."/>
            <person name="Sack B.R."/>
            <person name="Qadri F."/>
            <person name="Myers L.L."/>
            <person name="Chung G.-T."/>
            <person name="Escheverria P."/>
            <person name="Fraser C.M."/>
            <person name="Sadzewicz L."/>
            <person name="Shefchek K.A."/>
            <person name="Tallon L."/>
            <person name="Das S.P."/>
            <person name="Daugherty S."/>
            <person name="Mongodin E.F."/>
        </authorList>
    </citation>
    <scope>NUCLEOTIDE SEQUENCE [LARGE SCALE GENOMIC DNA]</scope>
    <source>
        <strain evidence="8">3988T(B)14</strain>
    </source>
</reference>
<dbReference type="AlphaFoldDB" id="A0A015UHA1"/>
<keyword evidence="4" id="KW-0281">Fimbrium</keyword>
<comment type="similarity">
    <text evidence="2">Belongs to the bacteroidetes fimbrillin superfamily. FimA/Mfa1 family.</text>
</comment>
<dbReference type="Gene3D" id="2.60.40.3690">
    <property type="match status" value="1"/>
</dbReference>
<dbReference type="InterPro" id="IPR029141">
    <property type="entry name" value="FimA_N"/>
</dbReference>
<dbReference type="Pfam" id="PF06321">
    <property type="entry name" value="P_gingi_FimA"/>
    <property type="match status" value="1"/>
</dbReference>
<name>A0A015UHA1_BACFG</name>
<dbReference type="GO" id="GO:0009289">
    <property type="term" value="C:pilus"/>
    <property type="evidence" value="ECO:0007669"/>
    <property type="project" value="UniProtKB-SubCell"/>
</dbReference>
<accession>A0A015UHA1</accession>
<dbReference type="PROSITE" id="PS51257">
    <property type="entry name" value="PROKAR_LIPOPROTEIN"/>
    <property type="match status" value="1"/>
</dbReference>
<sequence>MKVKKILLSMCAIAALASCSQNDDVAVPTDSAPPAKVTIRFAGSEGTTRAIGSDDAVVNNLTAFFFNTAGALIKTPMPVENNKLATTITLATTTDASQVVLVANVLAGTIFTGVTSLSKLKEFVVSSLGTEASGNFPINQTKTNLTMSGWGAINMNADNNTGTANVKLHFMAAKIETLKVTIGGKNVGHYADTEDGIAATGDNWFTIKQAYLMMAQTNSVLLPATDLGAWTGAFTPADFAYAGGLAWGTPPWKDAPAGTNPVKATDYLQTTIPSGATNTIDNILASAPWYVFENASQNLTGVVLEVVCKVNKQNESLKKESRYFTMYFGEKKTGDSGNQPILNAGQRYSINIALNGSFDPGDGTGGGGTTDPTKPSVDANVEITVAPAEWTAAAVINKEFN</sequence>
<dbReference type="Proteomes" id="UP000020529">
    <property type="component" value="Unassembled WGS sequence"/>
</dbReference>
<protein>
    <submittedName>
        <fullName evidence="7">Major fimbrial subunit family protein</fullName>
    </submittedName>
</protein>
<evidence type="ECO:0000256" key="4">
    <source>
        <dbReference type="ARBA" id="ARBA00023263"/>
    </source>
</evidence>
<dbReference type="RefSeq" id="WP_032588440.1">
    <property type="nucleotide sequence ID" value="NZ_JGCY01000368.1"/>
</dbReference>
<dbReference type="EMBL" id="JGCY01000368">
    <property type="protein sequence ID" value="EXY73323.1"/>
    <property type="molecule type" value="Genomic_DNA"/>
</dbReference>
<evidence type="ECO:0000256" key="3">
    <source>
        <dbReference type="ARBA" id="ARBA00022729"/>
    </source>
</evidence>
<evidence type="ECO:0000259" key="6">
    <source>
        <dbReference type="Pfam" id="PF06321"/>
    </source>
</evidence>
<dbReference type="PATRIC" id="fig|1339315.3.peg.3600"/>
<proteinExistence type="inferred from homology"/>
<evidence type="ECO:0000256" key="2">
    <source>
        <dbReference type="ARBA" id="ARBA00006011"/>
    </source>
</evidence>
<keyword evidence="3 5" id="KW-0732">Signal</keyword>
<organism evidence="7 8">
    <name type="scientific">Bacteroides fragilis str. 3988T(B)14</name>
    <dbReference type="NCBI Taxonomy" id="1339315"/>
    <lineage>
        <taxon>Bacteria</taxon>
        <taxon>Pseudomonadati</taxon>
        <taxon>Bacteroidota</taxon>
        <taxon>Bacteroidia</taxon>
        <taxon>Bacteroidales</taxon>
        <taxon>Bacteroidaceae</taxon>
        <taxon>Bacteroides</taxon>
    </lineage>
</organism>
<comment type="subcellular location">
    <subcellularLocation>
        <location evidence="1">Fimbrium</location>
    </subcellularLocation>
</comment>
<evidence type="ECO:0000313" key="7">
    <source>
        <dbReference type="EMBL" id="EXY73323.1"/>
    </source>
</evidence>
<evidence type="ECO:0000256" key="1">
    <source>
        <dbReference type="ARBA" id="ARBA00004561"/>
    </source>
</evidence>
<evidence type="ECO:0000313" key="8">
    <source>
        <dbReference type="Proteomes" id="UP000020529"/>
    </source>
</evidence>
<dbReference type="Pfam" id="PF21514">
    <property type="entry name" value="FimA-like_C"/>
    <property type="match status" value="1"/>
</dbReference>